<protein>
    <submittedName>
        <fullName evidence="1">Uncharacterized protein</fullName>
    </submittedName>
</protein>
<keyword evidence="2" id="KW-1185">Reference proteome</keyword>
<comment type="caution">
    <text evidence="1">The sequence shown here is derived from an EMBL/GenBank/DDBJ whole genome shotgun (WGS) entry which is preliminary data.</text>
</comment>
<organism evidence="1 2">
    <name type="scientific">Lasius niger</name>
    <name type="common">Black garden ant</name>
    <dbReference type="NCBI Taxonomy" id="67767"/>
    <lineage>
        <taxon>Eukaryota</taxon>
        <taxon>Metazoa</taxon>
        <taxon>Ecdysozoa</taxon>
        <taxon>Arthropoda</taxon>
        <taxon>Hexapoda</taxon>
        <taxon>Insecta</taxon>
        <taxon>Pterygota</taxon>
        <taxon>Neoptera</taxon>
        <taxon>Endopterygota</taxon>
        <taxon>Hymenoptera</taxon>
        <taxon>Apocrita</taxon>
        <taxon>Aculeata</taxon>
        <taxon>Formicoidea</taxon>
        <taxon>Formicidae</taxon>
        <taxon>Formicinae</taxon>
        <taxon>Lasius</taxon>
        <taxon>Lasius</taxon>
    </lineage>
</organism>
<dbReference type="PaxDb" id="67767-A0A0J7MVN8"/>
<proteinExistence type="predicted"/>
<dbReference type="Proteomes" id="UP000036403">
    <property type="component" value="Unassembled WGS sequence"/>
</dbReference>
<dbReference type="EMBL" id="LBMM01016113">
    <property type="protein sequence ID" value="KMQ84550.1"/>
    <property type="molecule type" value="Genomic_DNA"/>
</dbReference>
<name>A0A0J7MVN8_LASNI</name>
<evidence type="ECO:0000313" key="2">
    <source>
        <dbReference type="Proteomes" id="UP000036403"/>
    </source>
</evidence>
<sequence>MKAAIQTGCSASRSKEIAVFYVKVIDLKICFRKSFEKVLFTRPVCCNMLVLCNARIREGVGTEAQPNNQDISAMRFLKDVYQFFRREMIGRRPVWNDKEVCLFKIRLCGFSVQF</sequence>
<accession>A0A0J7MVN8</accession>
<reference evidence="1 2" key="1">
    <citation type="submission" date="2015-04" db="EMBL/GenBank/DDBJ databases">
        <title>Lasius niger genome sequencing.</title>
        <authorList>
            <person name="Konorov E.A."/>
            <person name="Nikitin M.A."/>
            <person name="Kirill M.V."/>
            <person name="Chang P."/>
        </authorList>
    </citation>
    <scope>NUCLEOTIDE SEQUENCE [LARGE SCALE GENOMIC DNA]</scope>
    <source>
        <tissue evidence="1">Whole</tissue>
    </source>
</reference>
<evidence type="ECO:0000313" key="1">
    <source>
        <dbReference type="EMBL" id="KMQ84550.1"/>
    </source>
</evidence>
<dbReference type="AlphaFoldDB" id="A0A0J7MVN8"/>
<gene>
    <name evidence="1" type="ORF">RF55_17566</name>
</gene>